<dbReference type="Gene3D" id="3.40.710.10">
    <property type="entry name" value="DD-peptidase/beta-lactamase superfamily"/>
    <property type="match status" value="1"/>
</dbReference>
<gene>
    <name evidence="4" type="ORF">OIH86_11685</name>
</gene>
<feature type="transmembrane region" description="Helical" evidence="1">
    <location>
        <begin position="409"/>
        <end position="435"/>
    </location>
</feature>
<dbReference type="InterPro" id="IPR001466">
    <property type="entry name" value="Beta-lactam-related"/>
</dbReference>
<accession>A0ABT3DGY6</accession>
<feature type="domain" description="Beta-lactamase-related" evidence="3">
    <location>
        <begin position="32"/>
        <end position="343"/>
    </location>
</feature>
<dbReference type="InterPro" id="IPR050491">
    <property type="entry name" value="AmpC-like"/>
</dbReference>
<feature type="signal peptide" evidence="2">
    <location>
        <begin position="1"/>
        <end position="22"/>
    </location>
</feature>
<dbReference type="SUPFAM" id="SSF56601">
    <property type="entry name" value="beta-lactamase/transpeptidase-like"/>
    <property type="match status" value="1"/>
</dbReference>
<organism evidence="4 5">
    <name type="scientific">Metabacillus halosaccharovorans</name>
    <dbReference type="NCBI Taxonomy" id="930124"/>
    <lineage>
        <taxon>Bacteria</taxon>
        <taxon>Bacillati</taxon>
        <taxon>Bacillota</taxon>
        <taxon>Bacilli</taxon>
        <taxon>Bacillales</taxon>
        <taxon>Bacillaceae</taxon>
        <taxon>Metabacillus</taxon>
    </lineage>
</organism>
<dbReference type="PANTHER" id="PTHR46825:SF9">
    <property type="entry name" value="BETA-LACTAMASE-RELATED DOMAIN-CONTAINING PROTEIN"/>
    <property type="match status" value="1"/>
</dbReference>
<feature type="transmembrane region" description="Helical" evidence="1">
    <location>
        <begin position="447"/>
        <end position="469"/>
    </location>
</feature>
<dbReference type="EMBL" id="JAOYEY010000037">
    <property type="protein sequence ID" value="MCV9886320.1"/>
    <property type="molecule type" value="Genomic_DNA"/>
</dbReference>
<sequence length="490" mass="55397">MKKLLLIIMLFTLFVSPFSAIAVSNNQAELIKEFMDNAMEEYNIPGASLVIIKNGDLVFQENWGVQSNGSPVTNDTLFTLGSVSKPLTSLGIMMLVQQNIIDLDQAIDTYIPSFTYNQNGHEQKITIRHLLSHTSGISSYEGLKIAELNLRGKDAINDAVQKLNNVELNHEPGKVHQYSAANYLLLGKIIENVTNQSFTEFMNEELFSKLGMNQTVSNYKSASELGYQPGFQSWFGKPIQSENIYDDSGAPYGYISSTSNDMAKYIQFLIKGEGLLSKQNFETYISPQVSRKEDMYYGLGWRISTKENDSFFFHGGETPDSRSELLVNSEKNYGFILLTNKNNISEVLQTTYMKEGIKAIIENGKLPESPKVTHQMQWMTLFGTTLLALLSVWNLFVLKRKSTIRKKMWIVVGLTSIICSIALIPALTYIFGAPWHTINYFAPDTAFLIKCLVGVLACNGFLLLSIIILEKKRRHFLKKKSIRMKLFHNR</sequence>
<keyword evidence="1" id="KW-0472">Membrane</keyword>
<name>A0ABT3DGY6_9BACI</name>
<keyword evidence="2" id="KW-0732">Signal</keyword>
<evidence type="ECO:0000259" key="3">
    <source>
        <dbReference type="Pfam" id="PF00144"/>
    </source>
</evidence>
<dbReference type="InterPro" id="IPR012338">
    <property type="entry name" value="Beta-lactam/transpept-like"/>
</dbReference>
<feature type="transmembrane region" description="Helical" evidence="1">
    <location>
        <begin position="378"/>
        <end position="397"/>
    </location>
</feature>
<proteinExistence type="predicted"/>
<comment type="caution">
    <text evidence="4">The sequence shown here is derived from an EMBL/GenBank/DDBJ whole genome shotgun (WGS) entry which is preliminary data.</text>
</comment>
<keyword evidence="1" id="KW-0812">Transmembrane</keyword>
<evidence type="ECO:0000256" key="1">
    <source>
        <dbReference type="SAM" id="Phobius"/>
    </source>
</evidence>
<dbReference type="Pfam" id="PF00144">
    <property type="entry name" value="Beta-lactamase"/>
    <property type="match status" value="1"/>
</dbReference>
<dbReference type="Proteomes" id="UP001526147">
    <property type="component" value="Unassembled WGS sequence"/>
</dbReference>
<keyword evidence="5" id="KW-1185">Reference proteome</keyword>
<evidence type="ECO:0000313" key="5">
    <source>
        <dbReference type="Proteomes" id="UP001526147"/>
    </source>
</evidence>
<evidence type="ECO:0000256" key="2">
    <source>
        <dbReference type="SAM" id="SignalP"/>
    </source>
</evidence>
<dbReference type="PANTHER" id="PTHR46825">
    <property type="entry name" value="D-ALANYL-D-ALANINE-CARBOXYPEPTIDASE/ENDOPEPTIDASE AMPH"/>
    <property type="match status" value="1"/>
</dbReference>
<dbReference type="RefSeq" id="WP_264142952.1">
    <property type="nucleotide sequence ID" value="NZ_JAOYEY010000037.1"/>
</dbReference>
<evidence type="ECO:0000313" key="4">
    <source>
        <dbReference type="EMBL" id="MCV9886320.1"/>
    </source>
</evidence>
<reference evidence="4 5" key="1">
    <citation type="submission" date="2022-10" db="EMBL/GenBank/DDBJ databases">
        <title>Draft genome assembly of moderately radiation resistant bacterium Metabacillus halosaccharovorans.</title>
        <authorList>
            <person name="Pal S."/>
            <person name="Gopinathan A."/>
        </authorList>
    </citation>
    <scope>NUCLEOTIDE SEQUENCE [LARGE SCALE GENOMIC DNA]</scope>
    <source>
        <strain evidence="4 5">VITHBRA001</strain>
    </source>
</reference>
<protein>
    <submittedName>
        <fullName evidence="4">Beta-lactamase family protein</fullName>
    </submittedName>
</protein>
<keyword evidence="1" id="KW-1133">Transmembrane helix</keyword>
<feature type="chain" id="PRO_5047018962" evidence="2">
    <location>
        <begin position="23"/>
        <end position="490"/>
    </location>
</feature>